<evidence type="ECO:0000256" key="1">
    <source>
        <dbReference type="SAM" id="MobiDB-lite"/>
    </source>
</evidence>
<keyword evidence="3" id="KW-1185">Reference proteome</keyword>
<dbReference type="EMBL" id="JARPUR010000001">
    <property type="protein sequence ID" value="KAK4887334.1"/>
    <property type="molecule type" value="Genomic_DNA"/>
</dbReference>
<feature type="compositionally biased region" description="Low complexity" evidence="1">
    <location>
        <begin position="40"/>
        <end position="54"/>
    </location>
</feature>
<sequence length="74" mass="7865">MSELTPNLVKDKVCNANAELNNNNSDLTISNQRILQCVSSASSSNSDMSDVDAAFLEGDETTSSQQGLNNDVAK</sequence>
<comment type="caution">
    <text evidence="2">The sequence shown here is derived from an EMBL/GenBank/DDBJ whole genome shotgun (WGS) entry which is preliminary data.</text>
</comment>
<dbReference type="AlphaFoldDB" id="A0AAN7PIK8"/>
<name>A0AAN7PIK8_9COLE</name>
<evidence type="ECO:0000313" key="3">
    <source>
        <dbReference type="Proteomes" id="UP001353858"/>
    </source>
</evidence>
<feature type="region of interest" description="Disordered" evidence="1">
    <location>
        <begin position="40"/>
        <end position="74"/>
    </location>
</feature>
<protein>
    <submittedName>
        <fullName evidence="2">Uncharacterized protein</fullName>
    </submittedName>
</protein>
<organism evidence="2 3">
    <name type="scientific">Aquatica leii</name>
    <dbReference type="NCBI Taxonomy" id="1421715"/>
    <lineage>
        <taxon>Eukaryota</taxon>
        <taxon>Metazoa</taxon>
        <taxon>Ecdysozoa</taxon>
        <taxon>Arthropoda</taxon>
        <taxon>Hexapoda</taxon>
        <taxon>Insecta</taxon>
        <taxon>Pterygota</taxon>
        <taxon>Neoptera</taxon>
        <taxon>Endopterygota</taxon>
        <taxon>Coleoptera</taxon>
        <taxon>Polyphaga</taxon>
        <taxon>Elateriformia</taxon>
        <taxon>Elateroidea</taxon>
        <taxon>Lampyridae</taxon>
        <taxon>Luciolinae</taxon>
        <taxon>Aquatica</taxon>
    </lineage>
</organism>
<dbReference type="Proteomes" id="UP001353858">
    <property type="component" value="Unassembled WGS sequence"/>
</dbReference>
<feature type="compositionally biased region" description="Polar residues" evidence="1">
    <location>
        <begin position="61"/>
        <end position="74"/>
    </location>
</feature>
<gene>
    <name evidence="2" type="ORF">RN001_003605</name>
</gene>
<feature type="non-terminal residue" evidence="2">
    <location>
        <position position="74"/>
    </location>
</feature>
<proteinExistence type="predicted"/>
<reference evidence="3" key="1">
    <citation type="submission" date="2023-01" db="EMBL/GenBank/DDBJ databases">
        <title>Key to firefly adult light organ development and bioluminescence: homeobox transcription factors regulate luciferase expression and transportation to peroxisome.</title>
        <authorList>
            <person name="Fu X."/>
        </authorList>
    </citation>
    <scope>NUCLEOTIDE SEQUENCE [LARGE SCALE GENOMIC DNA]</scope>
</reference>
<evidence type="ECO:0000313" key="2">
    <source>
        <dbReference type="EMBL" id="KAK4887334.1"/>
    </source>
</evidence>
<accession>A0AAN7PIK8</accession>